<organism evidence="2">
    <name type="scientific">Candida tenuis (strain ATCC 10573 / BCRC 21748 / CBS 615 / JCM 9827 / NBRC 10315 / NRRL Y-1498 / VKM Y-70)</name>
    <name type="common">Yeast</name>
    <name type="synonym">Yamadazyma tenuis</name>
    <dbReference type="NCBI Taxonomy" id="590646"/>
    <lineage>
        <taxon>Eukaryota</taxon>
        <taxon>Fungi</taxon>
        <taxon>Dikarya</taxon>
        <taxon>Ascomycota</taxon>
        <taxon>Saccharomycotina</taxon>
        <taxon>Pichiomycetes</taxon>
        <taxon>Debaryomycetaceae</taxon>
        <taxon>Yamadazyma</taxon>
    </lineage>
</organism>
<dbReference type="AlphaFoldDB" id="G3B7T3"/>
<dbReference type="Proteomes" id="UP000000707">
    <property type="component" value="Unassembled WGS sequence"/>
</dbReference>
<dbReference type="RefSeq" id="XP_006689022.1">
    <property type="nucleotide sequence ID" value="XM_006688959.1"/>
</dbReference>
<sequence>MNYEDVLNENHSLDIPQSVFDTEIQRVVDELTSKPGFDSSLKFDPKRHLDYRGVAKKYGFADLGITNTHVKPINEIAATDPFSLFTIEAVDMMKYEIFSNEALLKKHGRLVSPGHSTGASNLDFNISGFIDDTIFCKAAWNSPELRGIINEIMNDKLTIPHQFSLSHVNVSLADSSKPQLDPDVDYKALKSVNDKMAAGVNWHYDSPPLVCVVMLSAPEEMIGGETGIRLGDESILRIPNTTVGCATMLQGRVIKHIATKPVNNFDRITYVTSFIPEDPNRYDSTCATTERPAVATSFTNDRFYPLYLGYRFDRVEKRLSQYRQMLLQNYEKGAKFDQGKALEFMRDIEQYLRTGYQDFEVLGDKEFPPPLFKKTYSEL</sequence>
<dbReference type="GeneID" id="18248010"/>
<dbReference type="OrthoDB" id="10256055at2759"/>
<evidence type="ECO:0008006" key="3">
    <source>
        <dbReference type="Google" id="ProtNLM"/>
    </source>
</evidence>
<accession>G3B7T3</accession>
<keyword evidence="2" id="KW-1185">Reference proteome</keyword>
<proteinExistence type="predicted"/>
<reference evidence="1 2" key="1">
    <citation type="journal article" date="2011" name="Proc. Natl. Acad. Sci. U.S.A.">
        <title>Comparative genomics of xylose-fermenting fungi for enhanced biofuel production.</title>
        <authorList>
            <person name="Wohlbach D.J."/>
            <person name="Kuo A."/>
            <person name="Sato T.K."/>
            <person name="Potts K.M."/>
            <person name="Salamov A.A."/>
            <person name="LaButti K.M."/>
            <person name="Sun H."/>
            <person name="Clum A."/>
            <person name="Pangilinan J.L."/>
            <person name="Lindquist E.A."/>
            <person name="Lucas S."/>
            <person name="Lapidus A."/>
            <person name="Jin M."/>
            <person name="Gunawan C."/>
            <person name="Balan V."/>
            <person name="Dale B.E."/>
            <person name="Jeffries T.W."/>
            <person name="Zinkel R."/>
            <person name="Barry K.W."/>
            <person name="Grigoriev I.V."/>
            <person name="Gasch A.P."/>
        </authorList>
    </citation>
    <scope>NUCLEOTIDE SEQUENCE [LARGE SCALE GENOMIC DNA]</scope>
    <source>
        <strain evidence="1">ATCC 10573</strain>
        <strain evidence="2">ATCC 10573 / BCRC 21748 / CBS 615 / JCM 9827 / NBRC 10315 / NRRL Y-1498 / VKM Y-70</strain>
    </source>
</reference>
<dbReference type="KEGG" id="cten:18248010"/>
<evidence type="ECO:0000313" key="2">
    <source>
        <dbReference type="Proteomes" id="UP000000707"/>
    </source>
</evidence>
<protein>
    <recommendedName>
        <fullName evidence="3">Fe2OG dioxygenase domain-containing protein</fullName>
    </recommendedName>
</protein>
<evidence type="ECO:0000313" key="1">
    <source>
        <dbReference type="EMBL" id="EGV62851.1"/>
    </source>
</evidence>
<dbReference type="PANTHER" id="PTHR41677">
    <property type="entry name" value="YALI0B19030P"/>
    <property type="match status" value="1"/>
</dbReference>
<dbReference type="PANTHER" id="PTHR41677:SF1">
    <property type="entry name" value="FE2OG DIOXYGENASE DOMAIN-CONTAINING PROTEIN"/>
    <property type="match status" value="1"/>
</dbReference>
<gene>
    <name evidence="1" type="ORF">CANTEDRAFT_115779</name>
</gene>
<dbReference type="EMBL" id="GL996527">
    <property type="protein sequence ID" value="EGV62851.1"/>
    <property type="molecule type" value="Genomic_DNA"/>
</dbReference>
<dbReference type="EMBL" id="GL996527">
    <property type="protein sequence ID" value="EGV62852.1"/>
    <property type="molecule type" value="Genomic_DNA"/>
</dbReference>
<dbReference type="HOGENOM" id="CLU_045155_1_0_1"/>
<name>G3B7T3_CANTC</name>
<dbReference type="STRING" id="590646.G3B7T3"/>
<dbReference type="eggNOG" id="ENOG502QSJX">
    <property type="taxonomic scope" value="Eukaryota"/>
</dbReference>